<evidence type="ECO:0000256" key="4">
    <source>
        <dbReference type="ARBA" id="ARBA00013673"/>
    </source>
</evidence>
<dbReference type="GO" id="GO:0070042">
    <property type="term" value="F:rRNA (uridine-N3-)-methyltransferase activity"/>
    <property type="evidence" value="ECO:0007669"/>
    <property type="project" value="TreeGrafter"/>
</dbReference>
<keyword evidence="5 12" id="KW-0963">Cytoplasm</keyword>
<dbReference type="InterPro" id="IPR029028">
    <property type="entry name" value="Alpha/beta_knot_MTases"/>
</dbReference>
<feature type="domain" description="Ribosomal RNA small subunit methyltransferase E methyltransferase" evidence="13">
    <location>
        <begin position="83"/>
        <end position="240"/>
    </location>
</feature>
<feature type="domain" description="Ribosomal RNA small subunit methyltransferase E PUA-like" evidence="14">
    <location>
        <begin position="29"/>
        <end position="75"/>
    </location>
</feature>
<accession>A0A5C6U9P7</accession>
<evidence type="ECO:0000259" key="14">
    <source>
        <dbReference type="Pfam" id="PF20260"/>
    </source>
</evidence>
<evidence type="ECO:0000256" key="7">
    <source>
        <dbReference type="ARBA" id="ARBA00022603"/>
    </source>
</evidence>
<dbReference type="SUPFAM" id="SSF75217">
    <property type="entry name" value="alpha/beta knot"/>
    <property type="match status" value="1"/>
</dbReference>
<dbReference type="EC" id="2.1.1.193" evidence="3 12"/>
<comment type="catalytic activity">
    <reaction evidence="11 12">
        <text>uridine(1498) in 16S rRNA + S-adenosyl-L-methionine = N(3)-methyluridine(1498) in 16S rRNA + S-adenosyl-L-homocysteine + H(+)</text>
        <dbReference type="Rhea" id="RHEA:42920"/>
        <dbReference type="Rhea" id="RHEA-COMP:10283"/>
        <dbReference type="Rhea" id="RHEA-COMP:10284"/>
        <dbReference type="ChEBI" id="CHEBI:15378"/>
        <dbReference type="ChEBI" id="CHEBI:57856"/>
        <dbReference type="ChEBI" id="CHEBI:59789"/>
        <dbReference type="ChEBI" id="CHEBI:65315"/>
        <dbReference type="ChEBI" id="CHEBI:74502"/>
        <dbReference type="EC" id="2.1.1.193"/>
    </reaction>
</comment>
<reference evidence="15 16" key="1">
    <citation type="submission" date="2019-08" db="EMBL/GenBank/DDBJ databases">
        <title>Sphingorhabdus soil sp. nov., isolated from arctic soil.</title>
        <authorList>
            <person name="Liu Y."/>
        </authorList>
    </citation>
    <scope>NUCLEOTIDE SEQUENCE [LARGE SCALE GENOMIC DNA]</scope>
    <source>
        <strain evidence="15 16">D-2Q-5-6</strain>
    </source>
</reference>
<dbReference type="GO" id="GO:0005737">
    <property type="term" value="C:cytoplasm"/>
    <property type="evidence" value="ECO:0007669"/>
    <property type="project" value="UniProtKB-SubCell"/>
</dbReference>
<dbReference type="InterPro" id="IPR046887">
    <property type="entry name" value="RsmE_PUA-like"/>
</dbReference>
<dbReference type="Pfam" id="PF04452">
    <property type="entry name" value="Methyltrans_RNA"/>
    <property type="match status" value="1"/>
</dbReference>
<dbReference type="PANTHER" id="PTHR30027">
    <property type="entry name" value="RIBOSOMAL RNA SMALL SUBUNIT METHYLTRANSFERASE E"/>
    <property type="match status" value="1"/>
</dbReference>
<dbReference type="NCBIfam" id="TIGR00046">
    <property type="entry name" value="RsmE family RNA methyltransferase"/>
    <property type="match status" value="1"/>
</dbReference>
<dbReference type="RefSeq" id="WP_147123611.1">
    <property type="nucleotide sequence ID" value="NZ_VOPY01000003.1"/>
</dbReference>
<dbReference type="PIRSF" id="PIRSF015601">
    <property type="entry name" value="MTase_slr0722"/>
    <property type="match status" value="1"/>
</dbReference>
<evidence type="ECO:0000256" key="2">
    <source>
        <dbReference type="ARBA" id="ARBA00005528"/>
    </source>
</evidence>
<evidence type="ECO:0000256" key="10">
    <source>
        <dbReference type="ARBA" id="ARBA00025699"/>
    </source>
</evidence>
<keyword evidence="6 12" id="KW-0698">rRNA processing</keyword>
<proteinExistence type="inferred from homology"/>
<dbReference type="InterPro" id="IPR006700">
    <property type="entry name" value="RsmE"/>
</dbReference>
<dbReference type="GO" id="GO:0070475">
    <property type="term" value="P:rRNA base methylation"/>
    <property type="evidence" value="ECO:0007669"/>
    <property type="project" value="TreeGrafter"/>
</dbReference>
<dbReference type="EMBL" id="VOPY01000003">
    <property type="protein sequence ID" value="TXC68375.1"/>
    <property type="molecule type" value="Genomic_DNA"/>
</dbReference>
<comment type="subcellular location">
    <subcellularLocation>
        <location evidence="1 12">Cytoplasm</location>
    </subcellularLocation>
</comment>
<keyword evidence="9 12" id="KW-0949">S-adenosyl-L-methionine</keyword>
<keyword evidence="8 12" id="KW-0808">Transferase</keyword>
<keyword evidence="16" id="KW-1185">Reference proteome</keyword>
<comment type="caution">
    <text evidence="15">The sequence shown here is derived from an EMBL/GenBank/DDBJ whole genome shotgun (WGS) entry which is preliminary data.</text>
</comment>
<dbReference type="OrthoDB" id="9815641at2"/>
<dbReference type="InterPro" id="IPR015947">
    <property type="entry name" value="PUA-like_sf"/>
</dbReference>
<evidence type="ECO:0000256" key="11">
    <source>
        <dbReference type="ARBA" id="ARBA00047944"/>
    </source>
</evidence>
<dbReference type="InterPro" id="IPR029026">
    <property type="entry name" value="tRNA_m1G_MTases_N"/>
</dbReference>
<evidence type="ECO:0000313" key="15">
    <source>
        <dbReference type="EMBL" id="TXC68375.1"/>
    </source>
</evidence>
<organism evidence="15 16">
    <name type="scientific">Flavisphingopyxis soli</name>
    <dbReference type="NCBI Taxonomy" id="2601267"/>
    <lineage>
        <taxon>Bacteria</taxon>
        <taxon>Pseudomonadati</taxon>
        <taxon>Pseudomonadota</taxon>
        <taxon>Alphaproteobacteria</taxon>
        <taxon>Sphingomonadales</taxon>
        <taxon>Sphingopyxidaceae</taxon>
        <taxon>Flavisphingopyxis</taxon>
    </lineage>
</organism>
<protein>
    <recommendedName>
        <fullName evidence="4 12">Ribosomal RNA small subunit methyltransferase E</fullName>
        <ecNumber evidence="3 12">2.1.1.193</ecNumber>
    </recommendedName>
</protein>
<dbReference type="Proteomes" id="UP000321129">
    <property type="component" value="Unassembled WGS sequence"/>
</dbReference>
<evidence type="ECO:0000256" key="3">
    <source>
        <dbReference type="ARBA" id="ARBA00012328"/>
    </source>
</evidence>
<dbReference type="NCBIfam" id="NF008696">
    <property type="entry name" value="PRK11713.3-5"/>
    <property type="match status" value="1"/>
</dbReference>
<keyword evidence="7 12" id="KW-0489">Methyltransferase</keyword>
<dbReference type="InterPro" id="IPR046886">
    <property type="entry name" value="RsmE_MTase_dom"/>
</dbReference>
<evidence type="ECO:0000256" key="9">
    <source>
        <dbReference type="ARBA" id="ARBA00022691"/>
    </source>
</evidence>
<evidence type="ECO:0000256" key="12">
    <source>
        <dbReference type="PIRNR" id="PIRNR015601"/>
    </source>
</evidence>
<evidence type="ECO:0000259" key="13">
    <source>
        <dbReference type="Pfam" id="PF04452"/>
    </source>
</evidence>
<dbReference type="Gene3D" id="3.40.1280.10">
    <property type="match status" value="1"/>
</dbReference>
<comment type="function">
    <text evidence="10 12">Specifically methylates the N3 position of the uracil ring of uridine 1498 (m3U1498) in 16S rRNA. Acts on the fully assembled 30S ribosomal subunit.</text>
</comment>
<sequence>MPATPAWPPLSAPRLFVDSDLSATASLTIDGAQAHYLINVMRVKAGDAIKLFDDISGEYAARVVATGRRDLSLAIESKLRPREPVPDLWLCAAPIKRARYDSMAEKACELGVARFVPVATARAVVDKIKPERLRARMIEAAEQCERTALPALDDLTKLDALLTGWPAARILFFADERGGANFADALAAHSGPAAILIGPEGGFTDEENAAIRACSAAVPISLGPRILRAETAAIASIAVWMAHAGDW</sequence>
<dbReference type="Pfam" id="PF20260">
    <property type="entry name" value="PUA_4"/>
    <property type="match status" value="1"/>
</dbReference>
<dbReference type="PANTHER" id="PTHR30027:SF3">
    <property type="entry name" value="16S RRNA (URACIL(1498)-N(3))-METHYLTRANSFERASE"/>
    <property type="match status" value="1"/>
</dbReference>
<evidence type="ECO:0000256" key="5">
    <source>
        <dbReference type="ARBA" id="ARBA00022490"/>
    </source>
</evidence>
<evidence type="ECO:0000256" key="8">
    <source>
        <dbReference type="ARBA" id="ARBA00022679"/>
    </source>
</evidence>
<comment type="similarity">
    <text evidence="2 12">Belongs to the RNA methyltransferase RsmE family.</text>
</comment>
<dbReference type="Gene3D" id="2.40.240.20">
    <property type="entry name" value="Hypothetical PUA domain-like, domain 1"/>
    <property type="match status" value="1"/>
</dbReference>
<evidence type="ECO:0000256" key="6">
    <source>
        <dbReference type="ARBA" id="ARBA00022552"/>
    </source>
</evidence>
<name>A0A5C6U9P7_9SPHN</name>
<evidence type="ECO:0000256" key="1">
    <source>
        <dbReference type="ARBA" id="ARBA00004496"/>
    </source>
</evidence>
<dbReference type="CDD" id="cd18084">
    <property type="entry name" value="RsmE-like"/>
    <property type="match status" value="1"/>
</dbReference>
<dbReference type="SUPFAM" id="SSF88697">
    <property type="entry name" value="PUA domain-like"/>
    <property type="match status" value="1"/>
</dbReference>
<gene>
    <name evidence="15" type="ORF">FSZ31_11950</name>
</gene>
<dbReference type="AlphaFoldDB" id="A0A5C6U9P7"/>
<evidence type="ECO:0000313" key="16">
    <source>
        <dbReference type="Proteomes" id="UP000321129"/>
    </source>
</evidence>